<evidence type="ECO:0000313" key="3">
    <source>
        <dbReference type="Proteomes" id="UP000063308"/>
    </source>
</evidence>
<feature type="region of interest" description="Disordered" evidence="1">
    <location>
        <begin position="59"/>
        <end position="78"/>
    </location>
</feature>
<accession>A0A0E4FX93</accession>
<organism evidence="2 3">
    <name type="scientific">Bradyrhizobium diazoefficiens</name>
    <dbReference type="NCBI Taxonomy" id="1355477"/>
    <lineage>
        <taxon>Bacteria</taxon>
        <taxon>Pseudomonadati</taxon>
        <taxon>Pseudomonadota</taxon>
        <taxon>Alphaproteobacteria</taxon>
        <taxon>Hyphomicrobiales</taxon>
        <taxon>Nitrobacteraceae</taxon>
        <taxon>Bradyrhizobium</taxon>
    </lineage>
</organism>
<gene>
    <name evidence="2" type="ORF">NK6_6007</name>
</gene>
<name>A0A0E4FX93_9BRAD</name>
<dbReference type="AlphaFoldDB" id="A0A0E4FX93"/>
<sequence>MRPYAKTAKLVFIIALTALVFLLGFRTADNRAESKILRDQIAARDDVIARQKSSLNTALDAAETASKQRDEAAQRALEAQDEIDDYERRLKARPNAACLLTPDDFPDRVQDHGKR</sequence>
<reference evidence="2 3" key="1">
    <citation type="submission" date="2014-11" db="EMBL/GenBank/DDBJ databases">
        <title>Symbiosis island explosion on the genome of extra-slow-growing strains of soybean bradyrhizobia with massive insertion sequences.</title>
        <authorList>
            <person name="Iida T."/>
            <person name="Minamisawa K."/>
        </authorList>
    </citation>
    <scope>NUCLEOTIDE SEQUENCE [LARGE SCALE GENOMIC DNA]</scope>
    <source>
        <strain evidence="2 3">NK6</strain>
    </source>
</reference>
<dbReference type="Proteomes" id="UP000063308">
    <property type="component" value="Chromosome"/>
</dbReference>
<evidence type="ECO:0000313" key="2">
    <source>
        <dbReference type="EMBL" id="BAR59162.1"/>
    </source>
</evidence>
<proteinExistence type="predicted"/>
<dbReference type="EMBL" id="AP014685">
    <property type="protein sequence ID" value="BAR59162.1"/>
    <property type="molecule type" value="Genomic_DNA"/>
</dbReference>
<protein>
    <submittedName>
        <fullName evidence="2">Uncharacterized protein</fullName>
    </submittedName>
</protein>
<evidence type="ECO:0000256" key="1">
    <source>
        <dbReference type="SAM" id="MobiDB-lite"/>
    </source>
</evidence>